<comment type="caution">
    <text evidence="1">The sequence shown here is derived from an EMBL/GenBank/DDBJ whole genome shotgun (WGS) entry which is preliminary data.</text>
</comment>
<sequence length="198" mass="22096">MPEFSAGQYMCTRTDSDPVRITGVYPWHITYECSDGVLESVDETAYRTLAEQTADWRPATPEEIAAFKARYRPAPVNYLPDDEAAYLEETYGDPDTGERPCHSCGGRRYHYTQAEGQPRPAEAERAYQELERRIAERGVSELDVMGASLFDDLDQLLGDGAQALMEAADTTVWIRAACGCAENLCRVVDINDLEAVNQ</sequence>
<keyword evidence="2" id="KW-1185">Reference proteome</keyword>
<reference evidence="1 2" key="1">
    <citation type="journal article" date="2019" name="Int. J. Syst. Evol. Microbiol.">
        <title>The Global Catalogue of Microorganisms (GCM) 10K type strain sequencing project: providing services to taxonomists for standard genome sequencing and annotation.</title>
        <authorList>
            <consortium name="The Broad Institute Genomics Platform"/>
            <consortium name="The Broad Institute Genome Sequencing Center for Infectious Disease"/>
            <person name="Wu L."/>
            <person name="Ma J."/>
        </authorList>
    </citation>
    <scope>NUCLEOTIDE SEQUENCE [LARGE SCALE GENOMIC DNA]</scope>
    <source>
        <strain evidence="1 2">JCM 15478</strain>
    </source>
</reference>
<gene>
    <name evidence="1" type="ORF">GCM10009801_73300</name>
</gene>
<dbReference type="RefSeq" id="WP_344534589.1">
    <property type="nucleotide sequence ID" value="NZ_BAAAPE010000023.1"/>
</dbReference>
<dbReference type="Proteomes" id="UP001500016">
    <property type="component" value="Unassembled WGS sequence"/>
</dbReference>
<name>A0ABN2WXD6_9ACTN</name>
<organism evidence="1 2">
    <name type="scientific">Streptomyces albiaxialis</name>
    <dbReference type="NCBI Taxonomy" id="329523"/>
    <lineage>
        <taxon>Bacteria</taxon>
        <taxon>Bacillati</taxon>
        <taxon>Actinomycetota</taxon>
        <taxon>Actinomycetes</taxon>
        <taxon>Kitasatosporales</taxon>
        <taxon>Streptomycetaceae</taxon>
        <taxon>Streptomyces</taxon>
    </lineage>
</organism>
<evidence type="ECO:0008006" key="3">
    <source>
        <dbReference type="Google" id="ProtNLM"/>
    </source>
</evidence>
<protein>
    <recommendedName>
        <fullName evidence="3">DUF4376 domain-containing protein</fullName>
    </recommendedName>
</protein>
<evidence type="ECO:0000313" key="2">
    <source>
        <dbReference type="Proteomes" id="UP001500016"/>
    </source>
</evidence>
<accession>A0ABN2WXD6</accession>
<dbReference type="EMBL" id="BAAAPE010000023">
    <property type="protein sequence ID" value="GAA2100632.1"/>
    <property type="molecule type" value="Genomic_DNA"/>
</dbReference>
<evidence type="ECO:0000313" key="1">
    <source>
        <dbReference type="EMBL" id="GAA2100632.1"/>
    </source>
</evidence>
<proteinExistence type="predicted"/>